<gene>
    <name evidence="1" type="ORF">SDC9_154755</name>
</gene>
<protein>
    <submittedName>
        <fullName evidence="1">Uncharacterized protein</fullName>
    </submittedName>
</protein>
<name>A0A645EZK1_9ZZZZ</name>
<reference evidence="1" key="1">
    <citation type="submission" date="2019-08" db="EMBL/GenBank/DDBJ databases">
        <authorList>
            <person name="Kucharzyk K."/>
            <person name="Murdoch R.W."/>
            <person name="Higgins S."/>
            <person name="Loffler F."/>
        </authorList>
    </citation>
    <scope>NUCLEOTIDE SEQUENCE</scope>
</reference>
<comment type="caution">
    <text evidence="1">The sequence shown here is derived from an EMBL/GenBank/DDBJ whole genome shotgun (WGS) entry which is preliminary data.</text>
</comment>
<organism evidence="1">
    <name type="scientific">bioreactor metagenome</name>
    <dbReference type="NCBI Taxonomy" id="1076179"/>
    <lineage>
        <taxon>unclassified sequences</taxon>
        <taxon>metagenomes</taxon>
        <taxon>ecological metagenomes</taxon>
    </lineage>
</organism>
<dbReference type="AlphaFoldDB" id="A0A645EZK1"/>
<dbReference type="EMBL" id="VSSQ01053451">
    <property type="protein sequence ID" value="MPN07485.1"/>
    <property type="molecule type" value="Genomic_DNA"/>
</dbReference>
<evidence type="ECO:0000313" key="1">
    <source>
        <dbReference type="EMBL" id="MPN07485.1"/>
    </source>
</evidence>
<proteinExistence type="predicted"/>
<sequence>MHIGGVAVCAAAHFPAVINVVTHKIGGLVHLGKVGRRHGGDQLGKCPAARAGETPVAHRVQRHRMGKGPVVIGRRKRCKPCGVDIIGAVGGGVTQPAGACKTHLRRTVCGPDGAHGKAVGAQNIAPGKKHLRQGPLVAGGMLPVAIAKANGTLRLVERDVVGDPALKTGRHHARVPRKRGGGIAVHPAALLLQRLRQLPVVQCHPRGHARRKAGIHHPVVIGKAGLVPVAVSLRVHTGPAGAEPVGRQV</sequence>
<accession>A0A645EZK1</accession>